<dbReference type="EMBL" id="JADYXP020000022">
    <property type="protein sequence ID" value="KAL0102395.1"/>
    <property type="molecule type" value="Genomic_DNA"/>
</dbReference>
<feature type="coiled-coil region" evidence="1">
    <location>
        <begin position="34"/>
        <end position="61"/>
    </location>
</feature>
<proteinExistence type="predicted"/>
<gene>
    <name evidence="3" type="ORF">PUN28_017972</name>
</gene>
<dbReference type="AlphaFoldDB" id="A0AAW2EHJ3"/>
<keyword evidence="1" id="KW-0175">Coiled coil</keyword>
<feature type="region of interest" description="Disordered" evidence="2">
    <location>
        <begin position="169"/>
        <end position="191"/>
    </location>
</feature>
<evidence type="ECO:0000256" key="1">
    <source>
        <dbReference type="SAM" id="Coils"/>
    </source>
</evidence>
<feature type="compositionally biased region" description="Basic and acidic residues" evidence="2">
    <location>
        <begin position="176"/>
        <end position="191"/>
    </location>
</feature>
<dbReference type="Proteomes" id="UP001430953">
    <property type="component" value="Unassembled WGS sequence"/>
</dbReference>
<name>A0AAW2EHJ3_9HYME</name>
<feature type="compositionally biased region" description="Polar residues" evidence="2">
    <location>
        <begin position="97"/>
        <end position="106"/>
    </location>
</feature>
<comment type="caution">
    <text evidence="3">The sequence shown here is derived from an EMBL/GenBank/DDBJ whole genome shotgun (WGS) entry which is preliminary data.</text>
</comment>
<evidence type="ECO:0000313" key="3">
    <source>
        <dbReference type="EMBL" id="KAL0102395.1"/>
    </source>
</evidence>
<keyword evidence="4" id="KW-1185">Reference proteome</keyword>
<reference evidence="3 4" key="1">
    <citation type="submission" date="2023-03" db="EMBL/GenBank/DDBJ databases">
        <title>High recombination rates correlate with genetic variation in Cardiocondyla obscurior ants.</title>
        <authorList>
            <person name="Errbii M."/>
        </authorList>
    </citation>
    <scope>NUCLEOTIDE SEQUENCE [LARGE SCALE GENOMIC DNA]</scope>
    <source>
        <strain evidence="3">Alpha-2009</strain>
        <tissue evidence="3">Whole body</tissue>
    </source>
</reference>
<organism evidence="3 4">
    <name type="scientific">Cardiocondyla obscurior</name>
    <dbReference type="NCBI Taxonomy" id="286306"/>
    <lineage>
        <taxon>Eukaryota</taxon>
        <taxon>Metazoa</taxon>
        <taxon>Ecdysozoa</taxon>
        <taxon>Arthropoda</taxon>
        <taxon>Hexapoda</taxon>
        <taxon>Insecta</taxon>
        <taxon>Pterygota</taxon>
        <taxon>Neoptera</taxon>
        <taxon>Endopterygota</taxon>
        <taxon>Hymenoptera</taxon>
        <taxon>Apocrita</taxon>
        <taxon>Aculeata</taxon>
        <taxon>Formicoidea</taxon>
        <taxon>Formicidae</taxon>
        <taxon>Myrmicinae</taxon>
        <taxon>Cardiocondyla</taxon>
    </lineage>
</organism>
<accession>A0AAW2EHJ3</accession>
<feature type="region of interest" description="Disordered" evidence="2">
    <location>
        <begin position="63"/>
        <end position="112"/>
    </location>
</feature>
<protein>
    <submittedName>
        <fullName evidence="3">Uncharacterized protein</fullName>
    </submittedName>
</protein>
<evidence type="ECO:0000313" key="4">
    <source>
        <dbReference type="Proteomes" id="UP001430953"/>
    </source>
</evidence>
<feature type="compositionally biased region" description="Polar residues" evidence="2">
    <location>
        <begin position="68"/>
        <end position="88"/>
    </location>
</feature>
<evidence type="ECO:0000256" key="2">
    <source>
        <dbReference type="SAM" id="MobiDB-lite"/>
    </source>
</evidence>
<sequence length="191" mass="21027">MCRVWWSMTRVRCRVTTEVLESFINGLHPDLLIRVKLEGNYENLEDAITTAIQLTQTLETENRRKRSTFSIKSNPTSRSDFPQKYNNQTERRVNEPTRITSSSTTPFIKPLIPGQPGPNSLLHREGAVGGFAEVLLYLREVLLGLPAKDMLKLCSSAGSASGAILVAPHGAAPSDADDKGVGVPPGDRDPW</sequence>